<evidence type="ECO:0000259" key="11">
    <source>
        <dbReference type="Pfam" id="PF00593"/>
    </source>
</evidence>
<dbReference type="Gene3D" id="2.40.170.20">
    <property type="entry name" value="TonB-dependent receptor, beta-barrel domain"/>
    <property type="match status" value="1"/>
</dbReference>
<dbReference type="InterPro" id="IPR036942">
    <property type="entry name" value="Beta-barrel_TonB_sf"/>
</dbReference>
<reference evidence="13 14" key="1">
    <citation type="submission" date="2016-10" db="EMBL/GenBank/DDBJ databases">
        <authorList>
            <person name="de Groot N.N."/>
        </authorList>
    </citation>
    <scope>NUCLEOTIDE SEQUENCE [LARGE SCALE GENOMIC DNA]</scope>
    <source>
        <strain evidence="13 14">DSM 26000</strain>
    </source>
</reference>
<dbReference type="GO" id="GO:0009279">
    <property type="term" value="C:cell outer membrane"/>
    <property type="evidence" value="ECO:0007669"/>
    <property type="project" value="UniProtKB-SubCell"/>
</dbReference>
<dbReference type="EMBL" id="FOQT01000003">
    <property type="protein sequence ID" value="SFI23961.1"/>
    <property type="molecule type" value="Genomic_DNA"/>
</dbReference>
<evidence type="ECO:0000256" key="5">
    <source>
        <dbReference type="ARBA" id="ARBA00023077"/>
    </source>
</evidence>
<evidence type="ECO:0000313" key="14">
    <source>
        <dbReference type="Proteomes" id="UP000198931"/>
    </source>
</evidence>
<proteinExistence type="inferred from homology"/>
<evidence type="ECO:0000256" key="7">
    <source>
        <dbReference type="ARBA" id="ARBA00023237"/>
    </source>
</evidence>
<evidence type="ECO:0000256" key="3">
    <source>
        <dbReference type="ARBA" id="ARBA00022452"/>
    </source>
</evidence>
<keyword evidence="4 8" id="KW-0812">Transmembrane</keyword>
<gene>
    <name evidence="13" type="ORF">SAMN05443292_1893</name>
</gene>
<keyword evidence="5 9" id="KW-0798">TonB box</keyword>
<dbReference type="Pfam" id="PF00593">
    <property type="entry name" value="TonB_dep_Rec_b-barrel"/>
    <property type="match status" value="1"/>
</dbReference>
<keyword evidence="3 8" id="KW-1134">Transmembrane beta strand</keyword>
<dbReference type="NCBIfam" id="TIGR04057">
    <property type="entry name" value="SusC_RagA_signa"/>
    <property type="match status" value="1"/>
</dbReference>
<evidence type="ECO:0000256" key="6">
    <source>
        <dbReference type="ARBA" id="ARBA00023136"/>
    </source>
</evidence>
<dbReference type="PROSITE" id="PS52016">
    <property type="entry name" value="TONB_DEPENDENT_REC_3"/>
    <property type="match status" value="1"/>
</dbReference>
<organism evidence="13 14">
    <name type="scientific">Halpernia frigidisoli</name>
    <dbReference type="NCBI Taxonomy" id="1125876"/>
    <lineage>
        <taxon>Bacteria</taxon>
        <taxon>Pseudomonadati</taxon>
        <taxon>Bacteroidota</taxon>
        <taxon>Flavobacteriia</taxon>
        <taxon>Flavobacteriales</taxon>
        <taxon>Weeksellaceae</taxon>
        <taxon>Chryseobacterium group</taxon>
        <taxon>Halpernia</taxon>
    </lineage>
</organism>
<keyword evidence="2 8" id="KW-0813">Transport</keyword>
<feature type="chain" id="PRO_5011750476" evidence="10">
    <location>
        <begin position="23"/>
        <end position="936"/>
    </location>
</feature>
<comment type="similarity">
    <text evidence="8 9">Belongs to the TonB-dependent receptor family.</text>
</comment>
<dbReference type="AlphaFoldDB" id="A0A1I3GL53"/>
<protein>
    <submittedName>
        <fullName evidence="13">TonB-linked outer membrane protein, SusC/RagA family</fullName>
    </submittedName>
</protein>
<dbReference type="InterPro" id="IPR023997">
    <property type="entry name" value="TonB-dep_OMP_SusC/RagA_CS"/>
</dbReference>
<dbReference type="Pfam" id="PF07715">
    <property type="entry name" value="Plug"/>
    <property type="match status" value="1"/>
</dbReference>
<keyword evidence="7 8" id="KW-0998">Cell outer membrane</keyword>
<dbReference type="SUPFAM" id="SSF56935">
    <property type="entry name" value="Porins"/>
    <property type="match status" value="1"/>
</dbReference>
<dbReference type="InterPro" id="IPR023996">
    <property type="entry name" value="TonB-dep_OMP_SusC/RagA"/>
</dbReference>
<comment type="subcellular location">
    <subcellularLocation>
        <location evidence="1 8">Cell outer membrane</location>
        <topology evidence="1 8">Multi-pass membrane protein</topology>
    </subcellularLocation>
</comment>
<dbReference type="InterPro" id="IPR000531">
    <property type="entry name" value="Beta-barrel_TonB"/>
</dbReference>
<dbReference type="RefSeq" id="WP_090079976.1">
    <property type="nucleotide sequence ID" value="NZ_FOQT01000003.1"/>
</dbReference>
<dbReference type="InterPro" id="IPR012910">
    <property type="entry name" value="Plug_dom"/>
</dbReference>
<evidence type="ECO:0000256" key="8">
    <source>
        <dbReference type="PROSITE-ProRule" id="PRU01360"/>
    </source>
</evidence>
<evidence type="ECO:0000256" key="10">
    <source>
        <dbReference type="SAM" id="SignalP"/>
    </source>
</evidence>
<keyword evidence="6 8" id="KW-0472">Membrane</keyword>
<dbReference type="OrthoDB" id="9768177at2"/>
<evidence type="ECO:0000313" key="13">
    <source>
        <dbReference type="EMBL" id="SFI23961.1"/>
    </source>
</evidence>
<evidence type="ECO:0000256" key="4">
    <source>
        <dbReference type="ARBA" id="ARBA00022692"/>
    </source>
</evidence>
<dbReference type="Proteomes" id="UP000198931">
    <property type="component" value="Unassembled WGS sequence"/>
</dbReference>
<evidence type="ECO:0000256" key="9">
    <source>
        <dbReference type="RuleBase" id="RU003357"/>
    </source>
</evidence>
<dbReference type="STRING" id="1125876.SAMN05443292_1893"/>
<feature type="domain" description="TonB-dependent receptor-like beta-barrel" evidence="11">
    <location>
        <begin position="310"/>
        <end position="890"/>
    </location>
</feature>
<keyword evidence="10" id="KW-0732">Signal</keyword>
<keyword evidence="14" id="KW-1185">Reference proteome</keyword>
<dbReference type="InterPro" id="IPR037066">
    <property type="entry name" value="Plug_dom_sf"/>
</dbReference>
<dbReference type="Gene3D" id="2.170.130.10">
    <property type="entry name" value="TonB-dependent receptor, plug domain"/>
    <property type="match status" value="1"/>
</dbReference>
<feature type="domain" description="TonB-dependent receptor plug" evidence="12">
    <location>
        <begin position="55"/>
        <end position="160"/>
    </location>
</feature>
<evidence type="ECO:0000259" key="12">
    <source>
        <dbReference type="Pfam" id="PF07715"/>
    </source>
</evidence>
<name>A0A1I3GL53_9FLAO</name>
<evidence type="ECO:0000256" key="2">
    <source>
        <dbReference type="ARBA" id="ARBA00022448"/>
    </source>
</evidence>
<accession>A0A1I3GL53</accession>
<dbReference type="InterPro" id="IPR039426">
    <property type="entry name" value="TonB-dep_rcpt-like"/>
</dbReference>
<dbReference type="NCBIfam" id="TIGR04056">
    <property type="entry name" value="OMP_RagA_SusC"/>
    <property type="match status" value="1"/>
</dbReference>
<feature type="signal peptide" evidence="10">
    <location>
        <begin position="1"/>
        <end position="22"/>
    </location>
</feature>
<evidence type="ECO:0000256" key="1">
    <source>
        <dbReference type="ARBA" id="ARBA00004571"/>
    </source>
</evidence>
<sequence length="936" mass="103465">MNLKLRVVSMAAVFFTGSLLMAQTTQRAKRDTITSEKAIDEVVVTGYKSKKTDLITQAQSVIGADELKAQSNTLSVTNMLQGRAPGVLVQTNTGQPGSAGIITVRGFSNFSNTSALVVIDGQYSSAAQLNALNPSQVESVVVLKDAAATAQYGSRASAGVIVVTTKRGEKGKTRFTLESRYGTSKKISNDQMNFQLMDAAQKLSYENAISPFVGNTPKTAAQVATLTANNHDWEKDILKNSGEESYLVTASGGTDKGLYYYSLGYDHNSGIVRFLDALKRYTGRVNFENSLSDKFKMGMNADFSFQVTQNQRDLNNAQNPFGFLYRANSYDPVFNPDGTYNLSAAGFPVLEALQTNPNRNKNLRVNGNIYGQYKIYKDLTFKTTFSNTFALLKGLSIIQPKSYLDNALGYNGQVTQSSNDLYYLTANQRLDYIKDLGLHHVELTAFYEYNKERTNLLSATGRNYRTPGLDVLSNMVTPFATTSSQTSTVRTAVAGLLDYNYDSRYILSGSVRRDGSSRFGLNEQFGTFGSGSVAWNVAKESFLDGSKLNSLKLRASYGIAGNDAPIPDYVNQPYVAFGLYGPSATTVVPTTVGNTNVKWERVAITNLGLDFDYARRFKGSVEVFRNQRRDFLQLIPYDRQQGSYTVYDNAGDLENKGIEVDLSADVIKTQDLNFQLRGNFSHVENKILALREGETERNIGNNNKLKVGETPYYFRMVKYAGVNSANGDALYYTNRTTANPGETFSTVNGMTVTNLYTGSDIQDITNKSPYPKIFGGFGGTISYKNFDITADFTYKAGGYSANYEALNLLDSSQFATQKRVDAANYWKNPGDTNVLAKPSVNGIYFTDYFLQKTDYIRFRSLNVGYTFNKKFLGENVPINSFRVYAQAQNLFLWTKYEGDPEVAAGSGEGNADVPNSYTLYTYPTTRTVTVGFEVQF</sequence>